<name>A0A0F8YJ38_9ZZZZ</name>
<protein>
    <submittedName>
        <fullName evidence="1">Uncharacterized protein</fullName>
    </submittedName>
</protein>
<comment type="caution">
    <text evidence="1">The sequence shown here is derived from an EMBL/GenBank/DDBJ whole genome shotgun (WGS) entry which is preliminary data.</text>
</comment>
<dbReference type="AlphaFoldDB" id="A0A0F8YJ38"/>
<accession>A0A0F8YJ38</accession>
<dbReference type="EMBL" id="LAZR01053149">
    <property type="protein sequence ID" value="KKK81387.1"/>
    <property type="molecule type" value="Genomic_DNA"/>
</dbReference>
<gene>
    <name evidence="1" type="ORF">LCGC14_2813950</name>
</gene>
<evidence type="ECO:0000313" key="1">
    <source>
        <dbReference type="EMBL" id="KKK81387.1"/>
    </source>
</evidence>
<sequence length="65" mass="6858">VTVPVKAEGAMTVRAPTVRSCLPPIALLGLVPLGIAKVPSLIPIIDVPFPLRKSGIPWPGLQMQH</sequence>
<organism evidence="1">
    <name type="scientific">marine sediment metagenome</name>
    <dbReference type="NCBI Taxonomy" id="412755"/>
    <lineage>
        <taxon>unclassified sequences</taxon>
        <taxon>metagenomes</taxon>
        <taxon>ecological metagenomes</taxon>
    </lineage>
</organism>
<reference evidence="1" key="1">
    <citation type="journal article" date="2015" name="Nature">
        <title>Complex archaea that bridge the gap between prokaryotes and eukaryotes.</title>
        <authorList>
            <person name="Spang A."/>
            <person name="Saw J.H."/>
            <person name="Jorgensen S.L."/>
            <person name="Zaremba-Niedzwiedzka K."/>
            <person name="Martijn J."/>
            <person name="Lind A.E."/>
            <person name="van Eijk R."/>
            <person name="Schleper C."/>
            <person name="Guy L."/>
            <person name="Ettema T.J."/>
        </authorList>
    </citation>
    <scope>NUCLEOTIDE SEQUENCE</scope>
</reference>
<feature type="non-terminal residue" evidence="1">
    <location>
        <position position="1"/>
    </location>
</feature>
<proteinExistence type="predicted"/>